<evidence type="ECO:0000313" key="2">
    <source>
        <dbReference type="EMBL" id="ACZ18524.1"/>
    </source>
</evidence>
<dbReference type="KEGG" id="tai:Taci_0287"/>
<protein>
    <recommendedName>
        <fullName evidence="4">Flagellar protein</fullName>
    </recommendedName>
</protein>
<dbReference type="AlphaFoldDB" id="D1B8C1"/>
<feature type="region of interest" description="Disordered" evidence="1">
    <location>
        <begin position="103"/>
        <end position="124"/>
    </location>
</feature>
<dbReference type="OrthoDB" id="1739831at2"/>
<sequence>MEMHQCQVCRKLFASSGPKICPSCIKRLDRVYEKARSYLRDNPDANLNAKELAEAIDEDVLDIEILIAEGRFERDLAEDLNDIRRQQLLNEFQKSLSKTQENLRALQEQKKTTYGKDRHGKGIA</sequence>
<feature type="compositionally biased region" description="Basic and acidic residues" evidence="1">
    <location>
        <begin position="107"/>
        <end position="117"/>
    </location>
</feature>
<dbReference type="eggNOG" id="ENOG5032V73">
    <property type="taxonomic scope" value="Bacteria"/>
</dbReference>
<dbReference type="HOGENOM" id="CLU_2002846_0_0_0"/>
<evidence type="ECO:0008006" key="4">
    <source>
        <dbReference type="Google" id="ProtNLM"/>
    </source>
</evidence>
<reference evidence="2 3" key="1">
    <citation type="journal article" date="2009" name="Stand. Genomic Sci.">
        <title>Complete genome sequence of Thermanaerovibrio acidaminovorans type strain (Su883).</title>
        <authorList>
            <person name="Chovatia M."/>
            <person name="Sikorski J."/>
            <person name="Schroder M."/>
            <person name="Lapidus A."/>
            <person name="Nolan M."/>
            <person name="Tice H."/>
            <person name="Glavina Del Rio T."/>
            <person name="Copeland A."/>
            <person name="Cheng J.F."/>
            <person name="Lucas S."/>
            <person name="Chen F."/>
            <person name="Bruce D."/>
            <person name="Goodwin L."/>
            <person name="Pitluck S."/>
            <person name="Ivanova N."/>
            <person name="Mavromatis K."/>
            <person name="Ovchinnikova G."/>
            <person name="Pati A."/>
            <person name="Chen A."/>
            <person name="Palaniappan K."/>
            <person name="Land M."/>
            <person name="Hauser L."/>
            <person name="Chang Y.J."/>
            <person name="Jeffries C.D."/>
            <person name="Chain P."/>
            <person name="Saunders E."/>
            <person name="Detter J.C."/>
            <person name="Brettin T."/>
            <person name="Rohde M."/>
            <person name="Goker M."/>
            <person name="Spring S."/>
            <person name="Bristow J."/>
            <person name="Markowitz V."/>
            <person name="Hugenholtz P."/>
            <person name="Kyrpides N.C."/>
            <person name="Klenk H.P."/>
            <person name="Eisen J.A."/>
        </authorList>
    </citation>
    <scope>NUCLEOTIDE SEQUENCE [LARGE SCALE GENOMIC DNA]</scope>
    <source>
        <strain evidence="3">ATCC 49978 / DSM 6589 / Su883</strain>
    </source>
</reference>
<dbReference type="RefSeq" id="WP_012869040.1">
    <property type="nucleotide sequence ID" value="NC_013522.1"/>
</dbReference>
<proteinExistence type="predicted"/>
<dbReference type="Proteomes" id="UP000002030">
    <property type="component" value="Chromosome"/>
</dbReference>
<dbReference type="EMBL" id="CP001818">
    <property type="protein sequence ID" value="ACZ18524.1"/>
    <property type="molecule type" value="Genomic_DNA"/>
</dbReference>
<accession>D1B8C1</accession>
<dbReference type="EnsemblBacteria" id="ACZ18524">
    <property type="protein sequence ID" value="ACZ18524"/>
    <property type="gene ID" value="Taci_0287"/>
</dbReference>
<evidence type="ECO:0000313" key="3">
    <source>
        <dbReference type="Proteomes" id="UP000002030"/>
    </source>
</evidence>
<gene>
    <name evidence="2" type="ordered locus">Taci_0287</name>
</gene>
<keyword evidence="3" id="KW-1185">Reference proteome</keyword>
<dbReference type="STRING" id="525903.Taci_0287"/>
<name>D1B8C1_THEAS</name>
<evidence type="ECO:0000256" key="1">
    <source>
        <dbReference type="SAM" id="MobiDB-lite"/>
    </source>
</evidence>
<organism evidence="2 3">
    <name type="scientific">Thermanaerovibrio acidaminovorans (strain ATCC 49978 / DSM 6589 / Su883)</name>
    <name type="common">Selenomonas acidaminovorans</name>
    <dbReference type="NCBI Taxonomy" id="525903"/>
    <lineage>
        <taxon>Bacteria</taxon>
        <taxon>Thermotogati</taxon>
        <taxon>Synergistota</taxon>
        <taxon>Synergistia</taxon>
        <taxon>Synergistales</taxon>
        <taxon>Synergistaceae</taxon>
        <taxon>Thermanaerovibrio</taxon>
    </lineage>
</organism>